<sequence length="456" mass="53416">MKKFKLTLLTILVGFLLLFLHNSWYYPVRRGYDAGIHQEYTRILIFEERIPTKKDTPESYNPPTFYFLSGKLAQAVQPLFNYNLIDSLKSWQLLVALFMPVVGWLWFDIFKHLNPEYKNWALFFLIWLLSLPVINKMAPMYNIETPSLILGSVIVWYLVKFVLKKPTPAKAFLLGILGGIIFSFRIMTGSLLLSLGLIMILLSWFKKVSFKKMLWLNLIFTVVALVTGAQYYFHYRDQGVFDSGENVSMYRGVPLWQRQPRNFYTDTFFKTMLQIPVRPNFPNRFIPIFYSTFWGDYWNYYQHRRYPLSSEEEIYFSQSPNREKISKERLVLLAWQNRINVIPTIVLIAGMLIAVKQLIVSLAKRGVESKAVLAENFLTLFFIVAFLTFFFTGIYFPNTYKGDNIKASYILYAIPVLIYFGTKFLITISQRSKIIALTLAAMVSLSILSNLHFDWF</sequence>
<feature type="transmembrane region" description="Helical" evidence="1">
    <location>
        <begin position="214"/>
        <end position="233"/>
    </location>
</feature>
<evidence type="ECO:0000256" key="1">
    <source>
        <dbReference type="SAM" id="Phobius"/>
    </source>
</evidence>
<comment type="caution">
    <text evidence="2">The sequence shown here is derived from an EMBL/GenBank/DDBJ whole genome shotgun (WGS) entry which is preliminary data.</text>
</comment>
<keyword evidence="1" id="KW-0812">Transmembrane</keyword>
<feature type="transmembrane region" description="Helical" evidence="1">
    <location>
        <begin position="171"/>
        <end position="202"/>
    </location>
</feature>
<feature type="transmembrane region" description="Helical" evidence="1">
    <location>
        <begin position="409"/>
        <end position="428"/>
    </location>
</feature>
<protein>
    <recommendedName>
        <fullName evidence="4">Glycosyltransferase RgtA/B/C/D-like domain-containing protein</fullName>
    </recommendedName>
</protein>
<dbReference type="EMBL" id="LCNT01000006">
    <property type="protein sequence ID" value="KKU60899.1"/>
    <property type="molecule type" value="Genomic_DNA"/>
</dbReference>
<proteinExistence type="predicted"/>
<dbReference type="Proteomes" id="UP000033860">
    <property type="component" value="Unassembled WGS sequence"/>
</dbReference>
<keyword evidence="1" id="KW-0472">Membrane</keyword>
<name>A0A0G1RUA3_9BACT</name>
<evidence type="ECO:0000313" key="3">
    <source>
        <dbReference type="Proteomes" id="UP000033860"/>
    </source>
</evidence>
<feature type="transmembrane region" description="Helical" evidence="1">
    <location>
        <begin position="434"/>
        <end position="453"/>
    </location>
</feature>
<feature type="transmembrane region" description="Helical" evidence="1">
    <location>
        <begin position="379"/>
        <end position="397"/>
    </location>
</feature>
<evidence type="ECO:0000313" key="2">
    <source>
        <dbReference type="EMBL" id="KKU60899.1"/>
    </source>
</evidence>
<evidence type="ECO:0008006" key="4">
    <source>
        <dbReference type="Google" id="ProtNLM"/>
    </source>
</evidence>
<dbReference type="AlphaFoldDB" id="A0A0G1RUA3"/>
<feature type="transmembrane region" description="Helical" evidence="1">
    <location>
        <begin position="117"/>
        <end position="134"/>
    </location>
</feature>
<feature type="transmembrane region" description="Helical" evidence="1">
    <location>
        <begin position="91"/>
        <end position="110"/>
    </location>
</feature>
<reference evidence="2 3" key="1">
    <citation type="journal article" date="2015" name="Nature">
        <title>rRNA introns, odd ribosomes, and small enigmatic genomes across a large radiation of phyla.</title>
        <authorList>
            <person name="Brown C.T."/>
            <person name="Hug L.A."/>
            <person name="Thomas B.C."/>
            <person name="Sharon I."/>
            <person name="Castelle C.J."/>
            <person name="Singh A."/>
            <person name="Wilkins M.J."/>
            <person name="Williams K.H."/>
            <person name="Banfield J.F."/>
        </authorList>
    </citation>
    <scope>NUCLEOTIDE SEQUENCE [LARGE SCALE GENOMIC DNA]</scope>
</reference>
<feature type="transmembrane region" description="Helical" evidence="1">
    <location>
        <begin position="140"/>
        <end position="159"/>
    </location>
</feature>
<organism evidence="2 3">
    <name type="scientific">Candidatus Beckwithbacteria bacterium GW2011_GWB1_47_15</name>
    <dbReference type="NCBI Taxonomy" id="1618371"/>
    <lineage>
        <taxon>Bacteria</taxon>
        <taxon>Candidatus Beckwithiibacteriota</taxon>
    </lineage>
</organism>
<gene>
    <name evidence="2" type="ORF">UX85_C0006G0033</name>
</gene>
<keyword evidence="1" id="KW-1133">Transmembrane helix</keyword>
<accession>A0A0G1RUA3</accession>
<feature type="transmembrane region" description="Helical" evidence="1">
    <location>
        <begin position="339"/>
        <end position="359"/>
    </location>
</feature>